<evidence type="ECO:0000256" key="10">
    <source>
        <dbReference type="HAMAP-Rule" id="MF_00230"/>
    </source>
</evidence>
<dbReference type="PANTHER" id="PTHR43463:SF1">
    <property type="entry name" value="NICOTINATE-NUCLEOTIDE--DIMETHYLBENZIMIDAZOLE PHOSPHORIBOSYLTRANSFERASE"/>
    <property type="match status" value="1"/>
</dbReference>
<gene>
    <name evidence="10 11" type="primary">cobT</name>
    <name evidence="11" type="ORF">N5A92_21895</name>
</gene>
<evidence type="ECO:0000256" key="1">
    <source>
        <dbReference type="ARBA" id="ARBA00005049"/>
    </source>
</evidence>
<dbReference type="GO" id="GO:0008939">
    <property type="term" value="F:nicotinate-nucleotide-dimethylbenzimidazole phosphoribosyltransferase activity"/>
    <property type="evidence" value="ECO:0007669"/>
    <property type="project" value="UniProtKB-EC"/>
</dbReference>
<accession>A0ABT2LT10</accession>
<dbReference type="Proteomes" id="UP001320831">
    <property type="component" value="Unassembled WGS sequence"/>
</dbReference>
<protein>
    <recommendedName>
        <fullName evidence="4 10">Nicotinate-nucleotide--dimethylbenzimidazole phosphoribosyltransferase</fullName>
        <shortName evidence="10">NN:DBI PRT</shortName>
        <ecNumber evidence="3 10">2.4.2.21</ecNumber>
    </recommendedName>
    <alternativeName>
        <fullName evidence="8 10">N(1)-alpha-phosphoribosyltransferase</fullName>
    </alternativeName>
</protein>
<dbReference type="HAMAP" id="MF_00230">
    <property type="entry name" value="CobT"/>
    <property type="match status" value="1"/>
</dbReference>
<comment type="pathway">
    <text evidence="1 10">Nucleoside biosynthesis; alpha-ribazole biosynthesis; alpha-ribazole from 5,6-dimethylbenzimidazole: step 1/2.</text>
</comment>
<dbReference type="InterPro" id="IPR023195">
    <property type="entry name" value="Nict_dMeBzImd_PRibTrfase_N"/>
</dbReference>
<evidence type="ECO:0000256" key="3">
    <source>
        <dbReference type="ARBA" id="ARBA00011991"/>
    </source>
</evidence>
<comment type="function">
    <text evidence="10">Catalyzes the synthesis of alpha-ribazole-5'-phosphate from nicotinate mononucleotide (NAMN) and 5,6-dimethylbenzimidazole (DMB).</text>
</comment>
<dbReference type="InterPro" id="IPR036087">
    <property type="entry name" value="Nict_dMeBzImd_PRibTrfase_sf"/>
</dbReference>
<dbReference type="CDD" id="cd02439">
    <property type="entry name" value="DMB-PRT_CobT"/>
    <property type="match status" value="1"/>
</dbReference>
<keyword evidence="6 10" id="KW-0328">Glycosyltransferase</keyword>
<keyword evidence="12" id="KW-1185">Reference proteome</keyword>
<dbReference type="Pfam" id="PF02277">
    <property type="entry name" value="DBI_PRT"/>
    <property type="match status" value="1"/>
</dbReference>
<keyword evidence="5 10" id="KW-0169">Cobalamin biosynthesis</keyword>
<dbReference type="Gene3D" id="3.40.50.10210">
    <property type="match status" value="1"/>
</dbReference>
<comment type="caution">
    <text evidence="11">The sequence shown here is derived from an EMBL/GenBank/DDBJ whole genome shotgun (WGS) entry which is preliminary data.</text>
</comment>
<dbReference type="RefSeq" id="WP_260906297.1">
    <property type="nucleotide sequence ID" value="NZ_JAOCZP010000008.1"/>
</dbReference>
<organism evidence="11 12">
    <name type="scientific">Chelativorans salis</name>
    <dbReference type="NCBI Taxonomy" id="2978478"/>
    <lineage>
        <taxon>Bacteria</taxon>
        <taxon>Pseudomonadati</taxon>
        <taxon>Pseudomonadota</taxon>
        <taxon>Alphaproteobacteria</taxon>
        <taxon>Hyphomicrobiales</taxon>
        <taxon>Phyllobacteriaceae</taxon>
        <taxon>Chelativorans</taxon>
    </lineage>
</organism>
<evidence type="ECO:0000313" key="11">
    <source>
        <dbReference type="EMBL" id="MCT7377678.1"/>
    </source>
</evidence>
<evidence type="ECO:0000313" key="12">
    <source>
        <dbReference type="Proteomes" id="UP001320831"/>
    </source>
</evidence>
<evidence type="ECO:0000256" key="7">
    <source>
        <dbReference type="ARBA" id="ARBA00022679"/>
    </source>
</evidence>
<dbReference type="EMBL" id="JAOCZP010000008">
    <property type="protein sequence ID" value="MCT7377678.1"/>
    <property type="molecule type" value="Genomic_DNA"/>
</dbReference>
<evidence type="ECO:0000256" key="8">
    <source>
        <dbReference type="ARBA" id="ARBA00030686"/>
    </source>
</evidence>
<sequence>MTDLSSTDAIRAACRALPEGDADAARAAAERQNTLTKPPGSLGRLEEIAVFLAQWQGRAQPALETVDILVFAGSHGVVARGVSAFPGEVTQQMVANFAAGGAAINQLAKAAGARLSVVPLEVERPTGDFTCEPAMSNAEFADAVQKGYEAVPADADLVCLGEMGIGNTTAAAAVVAALFGGGGARWVGRGSGVDDAGMRRKADAVDAALACHGSTLADPLSALRLVGGRELAAMFGAALGARHKHIPLLIDGFVCTAAVAPLARLETGGLAHALAGHVSAEAAHGKVLAELGLRPLLDLGMRLGEGSGGAVAISILRAALACHNGMATFAEAGVSGG</sequence>
<dbReference type="SUPFAM" id="SSF52733">
    <property type="entry name" value="Nicotinate mononucleotide:5,6-dimethylbenzimidazole phosphoribosyltransferase (CobT)"/>
    <property type="match status" value="1"/>
</dbReference>
<dbReference type="EC" id="2.4.2.21" evidence="3 10"/>
<dbReference type="NCBIfam" id="NF000996">
    <property type="entry name" value="PRK00105.1"/>
    <property type="match status" value="1"/>
</dbReference>
<reference evidence="11 12" key="1">
    <citation type="submission" date="2022-09" db="EMBL/GenBank/DDBJ databases">
        <title>Chelativorans salina sp. nov., a novel slightly halophilic bacterium isolated from a saline lake sediment enrichment.</title>
        <authorList>
            <person name="Gao L."/>
            <person name="Fang B.-Z."/>
            <person name="Li W.-J."/>
        </authorList>
    </citation>
    <scope>NUCLEOTIDE SEQUENCE [LARGE SCALE GENOMIC DNA]</scope>
    <source>
        <strain evidence="11 12">EGI FJ00035</strain>
    </source>
</reference>
<evidence type="ECO:0000256" key="9">
    <source>
        <dbReference type="ARBA" id="ARBA00047340"/>
    </source>
</evidence>
<dbReference type="InterPro" id="IPR017846">
    <property type="entry name" value="Nict_dMeBzImd_PRibTrfase_bact"/>
</dbReference>
<feature type="active site" description="Proton acceptor" evidence="10">
    <location>
        <position position="305"/>
    </location>
</feature>
<evidence type="ECO:0000256" key="5">
    <source>
        <dbReference type="ARBA" id="ARBA00022573"/>
    </source>
</evidence>
<evidence type="ECO:0000256" key="2">
    <source>
        <dbReference type="ARBA" id="ARBA00007110"/>
    </source>
</evidence>
<dbReference type="Gene3D" id="1.10.1610.10">
    <property type="match status" value="1"/>
</dbReference>
<proteinExistence type="inferred from homology"/>
<keyword evidence="7 10" id="KW-0808">Transferase</keyword>
<dbReference type="NCBIfam" id="TIGR03160">
    <property type="entry name" value="cobT_DBIPRT"/>
    <property type="match status" value="1"/>
</dbReference>
<name>A0ABT2LT10_9HYPH</name>
<evidence type="ECO:0000256" key="4">
    <source>
        <dbReference type="ARBA" id="ARBA00015486"/>
    </source>
</evidence>
<dbReference type="InterPro" id="IPR003200">
    <property type="entry name" value="Nict_dMeBzImd_PRibTrfase"/>
</dbReference>
<evidence type="ECO:0000256" key="6">
    <source>
        <dbReference type="ARBA" id="ARBA00022676"/>
    </source>
</evidence>
<dbReference type="PANTHER" id="PTHR43463">
    <property type="entry name" value="NICOTINATE-NUCLEOTIDE--DIMETHYLBENZIMIDAZOLE PHOSPHORIBOSYLTRANSFERASE"/>
    <property type="match status" value="1"/>
</dbReference>
<comment type="catalytic activity">
    <reaction evidence="9 10">
        <text>5,6-dimethylbenzimidazole + nicotinate beta-D-ribonucleotide = alpha-ribazole 5'-phosphate + nicotinate + H(+)</text>
        <dbReference type="Rhea" id="RHEA:11196"/>
        <dbReference type="ChEBI" id="CHEBI:15378"/>
        <dbReference type="ChEBI" id="CHEBI:15890"/>
        <dbReference type="ChEBI" id="CHEBI:32544"/>
        <dbReference type="ChEBI" id="CHEBI:57502"/>
        <dbReference type="ChEBI" id="CHEBI:57918"/>
        <dbReference type="EC" id="2.4.2.21"/>
    </reaction>
</comment>
<comment type="similarity">
    <text evidence="2 10">Belongs to the CobT family.</text>
</comment>